<feature type="binding site" evidence="4">
    <location>
        <begin position="115"/>
        <end position="116"/>
    </location>
    <ligand>
        <name>substrate</name>
    </ligand>
</feature>
<evidence type="ECO:0000313" key="5">
    <source>
        <dbReference type="EMBL" id="MCW7753085.1"/>
    </source>
</evidence>
<keyword evidence="2 4" id="KW-0474">Menaquinone biosynthesis</keyword>
<dbReference type="EC" id="4.1.99.29" evidence="4"/>
<comment type="catalytic activity">
    <reaction evidence="4">
        <text>cyclic dehypoxanthinylfutalosinate = 1,4-dihydroxy-6-naphthoate + dihydroxyacetone</text>
        <dbReference type="Rhea" id="RHEA:33087"/>
        <dbReference type="ChEBI" id="CHEBI:16016"/>
        <dbReference type="ChEBI" id="CHEBI:64254"/>
        <dbReference type="ChEBI" id="CHEBI:64270"/>
        <dbReference type="EC" id="4.1.99.29"/>
    </reaction>
</comment>
<evidence type="ECO:0000256" key="2">
    <source>
        <dbReference type="ARBA" id="ARBA00022428"/>
    </source>
</evidence>
<comment type="caution">
    <text evidence="5">The sequence shown here is derived from an EMBL/GenBank/DDBJ whole genome shotgun (WGS) entry which is preliminary data.</text>
</comment>
<comment type="similarity">
    <text evidence="4">Belongs to the MqnA/MqnD family. MqnD subfamily.</text>
</comment>
<protein>
    <recommendedName>
        <fullName evidence="4">1,4-dihydroxy-6-naphtoate synthase</fullName>
        <ecNumber evidence="4">4.1.99.29</ecNumber>
    </recommendedName>
    <alternativeName>
        <fullName evidence="4">Menaquinone biosynthetic enzyme MqnD</fullName>
    </alternativeName>
</protein>
<sequence>MSHEQGARLRLAFSPCPNDTFIFEALVHGRISLPGFFPEAVLEDVETLNQRAFKGLYPITKLSFAALGRLRQNYALLPCGAALGRGCGPLLAGRTMLTPEELRRVVIAVPGMDTTAAFLLRYFLGQDIKLRPMAFETIMPALQDGRAEAGVIIHEGRFVFEEYGLICMQDLGLFWEESSGLPIPLGGIALRRDMLSLAPALSRAIRESILHARQFPELVMPYIRTHAQEMAREVIDRHIGLYVNDFSLNLGEEGRAAVAFFFRMGESMGLFPPFAGDYMAPV</sequence>
<feature type="active site" description="Proton acceptor" evidence="4">
    <location>
        <position position="154"/>
    </location>
</feature>
<keyword evidence="6" id="KW-1185">Reference proteome</keyword>
<evidence type="ECO:0000313" key="6">
    <source>
        <dbReference type="Proteomes" id="UP001209681"/>
    </source>
</evidence>
<dbReference type="CDD" id="cd13635">
    <property type="entry name" value="PBP2_Ttha1568_Mqnd"/>
    <property type="match status" value="1"/>
</dbReference>
<dbReference type="RefSeq" id="WP_265423939.1">
    <property type="nucleotide sequence ID" value="NZ_JAPFPW010000002.1"/>
</dbReference>
<dbReference type="InterPro" id="IPR030869">
    <property type="entry name" value="MqnD"/>
</dbReference>
<accession>A0ABT3N6J7</accession>
<dbReference type="EMBL" id="JAPFPW010000002">
    <property type="protein sequence ID" value="MCW7753085.1"/>
    <property type="molecule type" value="Genomic_DNA"/>
</dbReference>
<dbReference type="SUPFAM" id="SSF53850">
    <property type="entry name" value="Periplasmic binding protein-like II"/>
    <property type="match status" value="1"/>
</dbReference>
<dbReference type="HAMAP" id="MF_00996">
    <property type="entry name" value="MqnD"/>
    <property type="match status" value="1"/>
</dbReference>
<feature type="binding site" evidence="4">
    <location>
        <begin position="61"/>
        <end position="63"/>
    </location>
    <ligand>
        <name>substrate</name>
    </ligand>
</feature>
<proteinExistence type="inferred from homology"/>
<evidence type="ECO:0000256" key="4">
    <source>
        <dbReference type="HAMAP-Rule" id="MF_00996"/>
    </source>
</evidence>
<organism evidence="5 6">
    <name type="scientific">Desulfobotulus pelophilus</name>
    <dbReference type="NCBI Taxonomy" id="2823377"/>
    <lineage>
        <taxon>Bacteria</taxon>
        <taxon>Pseudomonadati</taxon>
        <taxon>Thermodesulfobacteriota</taxon>
        <taxon>Desulfobacteria</taxon>
        <taxon>Desulfobacterales</taxon>
        <taxon>Desulfobacteraceae</taxon>
        <taxon>Desulfobotulus</taxon>
    </lineage>
</organism>
<reference evidence="5 6" key="1">
    <citation type="submission" date="2022-11" db="EMBL/GenBank/DDBJ databases">
        <title>Desulfobotulus tamanensis H1 sp. nov. - anaerobic, alkaliphilic, sulphate reducing bacterium isolated from terrestrial mud volcano.</title>
        <authorList>
            <person name="Frolova A."/>
            <person name="Merkel A.Y."/>
            <person name="Slobodkin A.I."/>
        </authorList>
    </citation>
    <scope>NUCLEOTIDE SEQUENCE [LARGE SCALE GENOMIC DNA]</scope>
    <source>
        <strain evidence="5 6">H1</strain>
    </source>
</reference>
<evidence type="ECO:0000256" key="3">
    <source>
        <dbReference type="ARBA" id="ARBA00023239"/>
    </source>
</evidence>
<dbReference type="PANTHER" id="PTHR37167">
    <property type="entry name" value="1,4-DIHYDROXY-6-NAPHTOATE SYNTHASE"/>
    <property type="match status" value="1"/>
</dbReference>
<dbReference type="Gene3D" id="3.40.190.10">
    <property type="entry name" value="Periplasmic binding protein-like II"/>
    <property type="match status" value="2"/>
</dbReference>
<dbReference type="Proteomes" id="UP001209681">
    <property type="component" value="Unassembled WGS sequence"/>
</dbReference>
<gene>
    <name evidence="4" type="primary">mqnD</name>
    <name evidence="5" type="ORF">OOT00_03685</name>
</gene>
<dbReference type="PANTHER" id="PTHR37167:SF1">
    <property type="entry name" value="1,4-DIHYDROXY-6-NAPHTOATE SYNTHASE"/>
    <property type="match status" value="1"/>
</dbReference>
<dbReference type="InterPro" id="IPR003773">
    <property type="entry name" value="Menaquinone_biosynth"/>
</dbReference>
<dbReference type="Pfam" id="PF02621">
    <property type="entry name" value="VitK2_biosynth"/>
    <property type="match status" value="1"/>
</dbReference>
<comment type="function">
    <text evidence="4">Catalyzes the conversion of cyclic dehypoxanthine futalosine (cyclic DHFL) into 1,4-dihydroxy-6-naphthoate, a step in the biosynthesis of menaquinone (MK, vitamin K2).</text>
</comment>
<name>A0ABT3N6J7_9BACT</name>
<comment type="pathway">
    <text evidence="1 4">Quinol/quinone metabolism; menaquinone biosynthesis.</text>
</comment>
<keyword evidence="3 4" id="KW-0456">Lyase</keyword>
<evidence type="ECO:0000256" key="1">
    <source>
        <dbReference type="ARBA" id="ARBA00004863"/>
    </source>
</evidence>